<reference evidence="2 3" key="1">
    <citation type="journal article" date="2015" name="Genome Announc.">
        <title>Genomes of Geoalkalibacter ferrihydriticus Z-0531T and Geoalkalibacter subterraneus Red1T, Two Haloalkaliphilic Metal-Reducing Deltaproteobacteria.</title>
        <authorList>
            <person name="Badalamenti J.P."/>
            <person name="Krajmalnik-Brown R."/>
            <person name="Torres C.I."/>
            <person name="Bond D.R."/>
        </authorList>
    </citation>
    <scope>NUCLEOTIDE SEQUENCE [LARGE SCALE GENOMIC DNA]</scope>
    <source>
        <strain evidence="2 3">Red1</strain>
    </source>
</reference>
<dbReference type="SUPFAM" id="SSF88713">
    <property type="entry name" value="Glycoside hydrolase/deacetylase"/>
    <property type="match status" value="1"/>
</dbReference>
<dbReference type="NCBIfam" id="TIGR03006">
    <property type="entry name" value="pepcterm_polyde"/>
    <property type="match status" value="1"/>
</dbReference>
<organism evidence="2 3">
    <name type="scientific">Geoalkalibacter subterraneus</name>
    <dbReference type="NCBI Taxonomy" id="483547"/>
    <lineage>
        <taxon>Bacteria</taxon>
        <taxon>Pseudomonadati</taxon>
        <taxon>Thermodesulfobacteriota</taxon>
        <taxon>Desulfuromonadia</taxon>
        <taxon>Desulfuromonadales</taxon>
        <taxon>Geoalkalibacteraceae</taxon>
        <taxon>Geoalkalibacter</taxon>
    </lineage>
</organism>
<evidence type="ECO:0000313" key="3">
    <source>
        <dbReference type="Proteomes" id="UP000035036"/>
    </source>
</evidence>
<proteinExistence type="predicted"/>
<accession>A0A0B5FPC0</accession>
<dbReference type="CDD" id="cd10941">
    <property type="entry name" value="CE4_PuuE_HpPgdA_like_2"/>
    <property type="match status" value="1"/>
</dbReference>
<dbReference type="KEGG" id="gsb:GSUB_07935"/>
<gene>
    <name evidence="2" type="ORF">GSUB_07935</name>
</gene>
<dbReference type="Pfam" id="PF11959">
    <property type="entry name" value="DUF3473"/>
    <property type="match status" value="1"/>
</dbReference>
<dbReference type="GO" id="GO:0005975">
    <property type="term" value="P:carbohydrate metabolic process"/>
    <property type="evidence" value="ECO:0007669"/>
    <property type="project" value="InterPro"/>
</dbReference>
<dbReference type="Gene3D" id="3.20.20.370">
    <property type="entry name" value="Glycoside hydrolase/deacetylase"/>
    <property type="match status" value="1"/>
</dbReference>
<dbReference type="RefSeq" id="WP_040200125.1">
    <property type="nucleotide sequence ID" value="NZ_CP010311.1"/>
</dbReference>
<dbReference type="HOGENOM" id="CLU_066872_0_0_7"/>
<evidence type="ECO:0000313" key="2">
    <source>
        <dbReference type="EMBL" id="AJF06489.1"/>
    </source>
</evidence>
<sequence length="293" mass="34000">MAIANYLSIDVEDYFQVSAFERVSPPDNWHNQPFRAERNTSLVLDILAEKQTRATFFVLGWIARKCPSLVKKISAAGHEIASHGFGHRRVSTQDRTVFRKDVRDSKKILEDLSGQQVLGYRAPSYSISHKTLWAYDELHEAGYVYDSSVFPVQHDFYGIPDWPRFAFEVGKQADGDWCPLESQIETQTGMKEFPISTLRIGKRNLPIAGGGYFRLFPYAVTRWGLQRINKSEKKPFVFYLHPWEFDPQQPRMNGAGWKSNFRHYLNLHKTEGRFRRLLDDFKFCPIGDEIKAL</sequence>
<dbReference type="Pfam" id="PF01522">
    <property type="entry name" value="Polysacc_deac_1"/>
    <property type="match status" value="1"/>
</dbReference>
<dbReference type="GO" id="GO:0016810">
    <property type="term" value="F:hydrolase activity, acting on carbon-nitrogen (but not peptide) bonds"/>
    <property type="evidence" value="ECO:0007669"/>
    <property type="project" value="InterPro"/>
</dbReference>
<protein>
    <submittedName>
        <fullName evidence="2">Polysaccharide deacetylase</fullName>
    </submittedName>
</protein>
<dbReference type="EMBL" id="CP010311">
    <property type="protein sequence ID" value="AJF06489.1"/>
    <property type="molecule type" value="Genomic_DNA"/>
</dbReference>
<dbReference type="PANTHER" id="PTHR47561:SF1">
    <property type="entry name" value="POLYSACCHARIDE DEACETYLASE FAMILY PROTEIN (AFU_ORTHOLOGUE AFUA_6G05030)"/>
    <property type="match status" value="1"/>
</dbReference>
<dbReference type="STRING" id="483547.GSUB_07935"/>
<evidence type="ECO:0000259" key="1">
    <source>
        <dbReference type="PROSITE" id="PS51677"/>
    </source>
</evidence>
<keyword evidence="3" id="KW-1185">Reference proteome</keyword>
<dbReference type="InterPro" id="IPR011330">
    <property type="entry name" value="Glyco_hydro/deAcase_b/a-brl"/>
</dbReference>
<name>A0A0B5FPC0_9BACT</name>
<dbReference type="InterPro" id="IPR002509">
    <property type="entry name" value="NODB_dom"/>
</dbReference>
<feature type="domain" description="NodB homology" evidence="1">
    <location>
        <begin position="26"/>
        <end position="293"/>
    </location>
</feature>
<dbReference type="PROSITE" id="PS51677">
    <property type="entry name" value="NODB"/>
    <property type="match status" value="1"/>
</dbReference>
<dbReference type="AlphaFoldDB" id="A0A0B5FPC0"/>
<dbReference type="InterPro" id="IPR022560">
    <property type="entry name" value="DUF3473"/>
</dbReference>
<dbReference type="InterPro" id="IPR045235">
    <property type="entry name" value="PuuE_HpPgdA-like"/>
</dbReference>
<dbReference type="InterPro" id="IPR014344">
    <property type="entry name" value="XrtA_polysacc_deacetyl"/>
</dbReference>
<dbReference type="Proteomes" id="UP000035036">
    <property type="component" value="Chromosome"/>
</dbReference>
<dbReference type="PANTHER" id="PTHR47561">
    <property type="entry name" value="POLYSACCHARIDE DEACETYLASE FAMILY PROTEIN (AFU_ORTHOLOGUE AFUA_6G05030)"/>
    <property type="match status" value="1"/>
</dbReference>